<organism evidence="3 4">
    <name type="scientific">Streptomyces malaysiensis</name>
    <dbReference type="NCBI Taxonomy" id="92644"/>
    <lineage>
        <taxon>Bacteria</taxon>
        <taxon>Bacillati</taxon>
        <taxon>Actinomycetota</taxon>
        <taxon>Actinomycetes</taxon>
        <taxon>Kitasatosporales</taxon>
        <taxon>Streptomycetaceae</taxon>
        <taxon>Streptomyces</taxon>
        <taxon>Streptomyces violaceusniger group</taxon>
    </lineage>
</organism>
<keyword evidence="2" id="KW-0732">Signal</keyword>
<feature type="compositionally biased region" description="Low complexity" evidence="1">
    <location>
        <begin position="83"/>
        <end position="94"/>
    </location>
</feature>
<sequence>MNSRLSVAAVSAVSLVALMGGTTVATAQESDPAPKSCDGVRLTGELPAPAPGQAVSGQITIGPDCEPELGSVRRGPASDRPARTAATATTTAAPTTAAAATAAATAAGHQLRGWNEMYDCCNIRMTGLYTTSSWDTADGRVTTAGTTATQEWNREPWDAGWSLTSQTAKDDCATDCAEVNSEAHADFAYQGVFDPTGDWYDNTHHSYVQLTADGTASCRFDVELRHTFVGWNWRYGCE</sequence>
<protein>
    <recommendedName>
        <fullName evidence="5">Secreted protein</fullName>
    </recommendedName>
</protein>
<evidence type="ECO:0008006" key="5">
    <source>
        <dbReference type="Google" id="ProtNLM"/>
    </source>
</evidence>
<evidence type="ECO:0000313" key="3">
    <source>
        <dbReference type="EMBL" id="QPI54385.1"/>
    </source>
</evidence>
<dbReference type="EMBL" id="CP065050">
    <property type="protein sequence ID" value="QPI54385.1"/>
    <property type="molecule type" value="Genomic_DNA"/>
</dbReference>
<accession>A0ABX6VYI3</accession>
<evidence type="ECO:0000313" key="4">
    <source>
        <dbReference type="Proteomes" id="UP000663421"/>
    </source>
</evidence>
<feature type="signal peptide" evidence="2">
    <location>
        <begin position="1"/>
        <end position="27"/>
    </location>
</feature>
<keyword evidence="4" id="KW-1185">Reference proteome</keyword>
<evidence type="ECO:0000256" key="2">
    <source>
        <dbReference type="SAM" id="SignalP"/>
    </source>
</evidence>
<dbReference type="Proteomes" id="UP000663421">
    <property type="component" value="Chromosome"/>
</dbReference>
<feature type="chain" id="PRO_5046758846" description="Secreted protein" evidence="2">
    <location>
        <begin position="28"/>
        <end position="238"/>
    </location>
</feature>
<proteinExistence type="predicted"/>
<reference evidence="3 4" key="1">
    <citation type="submission" date="2020-11" db="EMBL/GenBank/DDBJ databases">
        <title>Complete genome sequence unveiled secondary metabolic potentials in Streptomyces solisilvae HNM0141.</title>
        <authorList>
            <person name="Huang X."/>
        </authorList>
    </citation>
    <scope>NUCLEOTIDE SEQUENCE [LARGE SCALE GENOMIC DNA]</scope>
    <source>
        <strain evidence="3 4">HNM0141</strain>
    </source>
</reference>
<evidence type="ECO:0000256" key="1">
    <source>
        <dbReference type="SAM" id="MobiDB-lite"/>
    </source>
</evidence>
<gene>
    <name evidence="3" type="ORF">I1A49_05010</name>
</gene>
<feature type="region of interest" description="Disordered" evidence="1">
    <location>
        <begin position="67"/>
        <end position="94"/>
    </location>
</feature>
<name>A0ABX6VYI3_STRMQ</name>